<feature type="transmembrane region" description="Helical" evidence="10">
    <location>
        <begin position="43"/>
        <end position="65"/>
    </location>
</feature>
<evidence type="ECO:0000256" key="4">
    <source>
        <dbReference type="ARBA" id="ARBA00022989"/>
    </source>
</evidence>
<feature type="binding site" evidence="10">
    <location>
        <position position="84"/>
    </location>
    <ligand>
        <name>Na(+)</name>
        <dbReference type="ChEBI" id="CHEBI:29101"/>
        <note>structural</note>
    </ligand>
</feature>
<feature type="binding site" evidence="10">
    <location>
        <position position="87"/>
    </location>
    <ligand>
        <name>Na(+)</name>
        <dbReference type="ChEBI" id="CHEBI:29101"/>
        <note>structural</note>
    </ligand>
</feature>
<feature type="transmembrane region" description="Helical" evidence="10">
    <location>
        <begin position="12"/>
        <end position="31"/>
    </location>
</feature>
<evidence type="ECO:0000256" key="1">
    <source>
        <dbReference type="ARBA" id="ARBA00004651"/>
    </source>
</evidence>
<dbReference type="Pfam" id="PF02537">
    <property type="entry name" value="CRCB"/>
    <property type="match status" value="1"/>
</dbReference>
<keyword evidence="12" id="KW-1185">Reference proteome</keyword>
<evidence type="ECO:0000256" key="7">
    <source>
        <dbReference type="ARBA" id="ARBA00035120"/>
    </source>
</evidence>
<evidence type="ECO:0000256" key="2">
    <source>
        <dbReference type="ARBA" id="ARBA00022475"/>
    </source>
</evidence>
<feature type="transmembrane region" description="Helical" evidence="10">
    <location>
        <begin position="77"/>
        <end position="102"/>
    </location>
</feature>
<evidence type="ECO:0000256" key="5">
    <source>
        <dbReference type="ARBA" id="ARBA00023136"/>
    </source>
</evidence>
<keyword evidence="5 10" id="KW-0472">Membrane</keyword>
<comment type="similarity">
    <text evidence="7 10">Belongs to the fluoride channel Fluc/FEX (TC 1.A.43) family.</text>
</comment>
<dbReference type="AlphaFoldDB" id="A0A2N3YIV9"/>
<dbReference type="GO" id="GO:0062054">
    <property type="term" value="F:fluoride channel activity"/>
    <property type="evidence" value="ECO:0007669"/>
    <property type="project" value="UniProtKB-UniRule"/>
</dbReference>
<dbReference type="PANTHER" id="PTHR28259">
    <property type="entry name" value="FLUORIDE EXPORT PROTEIN 1-RELATED"/>
    <property type="match status" value="1"/>
</dbReference>
<keyword evidence="10" id="KW-0406">Ion transport</keyword>
<comment type="activity regulation">
    <text evidence="10">Na(+) is not transported, but it plays an essential structural role and its presence is essential for fluoride channel function.</text>
</comment>
<keyword evidence="6 10" id="KW-0407">Ion channel</keyword>
<evidence type="ECO:0000256" key="9">
    <source>
        <dbReference type="ARBA" id="ARBA00049940"/>
    </source>
</evidence>
<keyword evidence="2 10" id="KW-1003">Cell membrane</keyword>
<keyword evidence="3 10" id="KW-0812">Transmembrane</keyword>
<dbReference type="HAMAP" id="MF_00454">
    <property type="entry name" value="FluC"/>
    <property type="match status" value="1"/>
</dbReference>
<dbReference type="GO" id="GO:0140114">
    <property type="term" value="P:cellular detoxification of fluoride"/>
    <property type="evidence" value="ECO:0007669"/>
    <property type="project" value="UniProtKB-UniRule"/>
</dbReference>
<dbReference type="InterPro" id="IPR003691">
    <property type="entry name" value="FluC"/>
</dbReference>
<dbReference type="PANTHER" id="PTHR28259:SF1">
    <property type="entry name" value="FLUORIDE EXPORT PROTEIN 1-RELATED"/>
    <property type="match status" value="1"/>
</dbReference>
<comment type="subcellular location">
    <subcellularLocation>
        <location evidence="1 10">Cell membrane</location>
        <topology evidence="1 10">Multi-pass membrane protein</topology>
    </subcellularLocation>
</comment>
<reference evidence="11 12" key="1">
    <citation type="submission" date="2017-12" db="EMBL/GenBank/DDBJ databases">
        <title>Sequencing the genomes of 1000 Actinobacteria strains.</title>
        <authorList>
            <person name="Klenk H.-P."/>
        </authorList>
    </citation>
    <scope>NUCLEOTIDE SEQUENCE [LARGE SCALE GENOMIC DNA]</scope>
    <source>
        <strain evidence="11 12">DSM 12806</strain>
    </source>
</reference>
<keyword evidence="4 10" id="KW-1133">Transmembrane helix</keyword>
<evidence type="ECO:0000313" key="11">
    <source>
        <dbReference type="EMBL" id="PKW26787.1"/>
    </source>
</evidence>
<dbReference type="EMBL" id="PJNE01000001">
    <property type="protein sequence ID" value="PKW26787.1"/>
    <property type="molecule type" value="Genomic_DNA"/>
</dbReference>
<accession>A0A2N3YIV9</accession>
<comment type="catalytic activity">
    <reaction evidence="8">
        <text>fluoride(in) = fluoride(out)</text>
        <dbReference type="Rhea" id="RHEA:76159"/>
        <dbReference type="ChEBI" id="CHEBI:17051"/>
    </reaction>
    <physiologicalReaction direction="left-to-right" evidence="8">
        <dbReference type="Rhea" id="RHEA:76160"/>
    </physiologicalReaction>
</comment>
<comment type="caution">
    <text evidence="11">The sequence shown here is derived from an EMBL/GenBank/DDBJ whole genome shotgun (WGS) entry which is preliminary data.</text>
</comment>
<dbReference type="GO" id="GO:0046872">
    <property type="term" value="F:metal ion binding"/>
    <property type="evidence" value="ECO:0007669"/>
    <property type="project" value="UniProtKB-KW"/>
</dbReference>
<organism evidence="11 12">
    <name type="scientific">Phycicoccus duodecadis</name>
    <dbReference type="NCBI Taxonomy" id="173053"/>
    <lineage>
        <taxon>Bacteria</taxon>
        <taxon>Bacillati</taxon>
        <taxon>Actinomycetota</taxon>
        <taxon>Actinomycetes</taxon>
        <taxon>Micrococcales</taxon>
        <taxon>Intrasporangiaceae</taxon>
        <taxon>Phycicoccus</taxon>
    </lineage>
</organism>
<dbReference type="GO" id="GO:0005886">
    <property type="term" value="C:plasma membrane"/>
    <property type="evidence" value="ECO:0007669"/>
    <property type="project" value="UniProtKB-SubCell"/>
</dbReference>
<evidence type="ECO:0000256" key="8">
    <source>
        <dbReference type="ARBA" id="ARBA00035585"/>
    </source>
</evidence>
<keyword evidence="10" id="KW-0915">Sodium</keyword>
<name>A0A2N3YIV9_9MICO</name>
<proteinExistence type="inferred from homology"/>
<dbReference type="RefSeq" id="WP_211283987.1">
    <property type="nucleotide sequence ID" value="NZ_PJNE01000001.1"/>
</dbReference>
<keyword evidence="10" id="KW-0479">Metal-binding</keyword>
<feature type="transmembrane region" description="Helical" evidence="10">
    <location>
        <begin position="108"/>
        <end position="129"/>
    </location>
</feature>
<evidence type="ECO:0000256" key="3">
    <source>
        <dbReference type="ARBA" id="ARBA00022692"/>
    </source>
</evidence>
<comment type="function">
    <text evidence="9 10">Fluoride-specific ion channel. Important for reducing fluoride concentration in the cell, thus reducing its toxicity.</text>
</comment>
<keyword evidence="10" id="KW-0813">Transport</keyword>
<evidence type="ECO:0000256" key="6">
    <source>
        <dbReference type="ARBA" id="ARBA00023303"/>
    </source>
</evidence>
<gene>
    <name evidence="10" type="primary">fluC</name>
    <name evidence="10" type="synonym">crcB</name>
    <name evidence="11" type="ORF">ATL31_1609</name>
</gene>
<dbReference type="Proteomes" id="UP000233781">
    <property type="component" value="Unassembled WGS sequence"/>
</dbReference>
<protein>
    <recommendedName>
        <fullName evidence="10">Fluoride-specific ion channel FluC</fullName>
    </recommendedName>
</protein>
<sequence>MPAREGAFPDARLLGAVAAGGVLGSLGRWAVGLALPHTAGGMPWATVVVNVTGAFAMGLLVAFLVDRPGVHRLLRPFVGVGMLGGWTTFSTLAVDVVQLGAADRVPVLLGYLVGTLVVGVAAVGAGAALGRRVWPGP</sequence>
<evidence type="ECO:0000256" key="10">
    <source>
        <dbReference type="HAMAP-Rule" id="MF_00454"/>
    </source>
</evidence>
<evidence type="ECO:0000313" key="12">
    <source>
        <dbReference type="Proteomes" id="UP000233781"/>
    </source>
</evidence>